<reference evidence="2 3" key="1">
    <citation type="submission" date="2024-03" db="EMBL/GenBank/DDBJ databases">
        <title>Natural products discovery in diverse microorganisms through a two-stage MS feature dereplication strategy.</title>
        <authorList>
            <person name="Zhang R."/>
        </authorList>
    </citation>
    <scope>NUCLEOTIDE SEQUENCE [LARGE SCALE GENOMIC DNA]</scope>
    <source>
        <strain evidence="2 3">18930</strain>
    </source>
</reference>
<feature type="domain" description="Integron-associated effector binding protein" evidence="1">
    <location>
        <begin position="50"/>
        <end position="143"/>
    </location>
</feature>
<accession>A0ABZ2PJH7</accession>
<dbReference type="RefSeq" id="WP_338890048.1">
    <property type="nucleotide sequence ID" value="NZ_CP147846.1"/>
</dbReference>
<evidence type="ECO:0000313" key="3">
    <source>
        <dbReference type="Proteomes" id="UP001432000"/>
    </source>
</evidence>
<proteinExistence type="predicted"/>
<protein>
    <submittedName>
        <fullName evidence="2">Effector binding domain-containing protein</fullName>
    </submittedName>
</protein>
<organism evidence="2 3">
    <name type="scientific">Rhodococcus sovatensis</name>
    <dbReference type="NCBI Taxonomy" id="1805840"/>
    <lineage>
        <taxon>Bacteria</taxon>
        <taxon>Bacillati</taxon>
        <taxon>Actinomycetota</taxon>
        <taxon>Actinomycetes</taxon>
        <taxon>Mycobacteriales</taxon>
        <taxon>Nocardiaceae</taxon>
        <taxon>Rhodococcus</taxon>
    </lineage>
</organism>
<dbReference type="InterPro" id="IPR029441">
    <property type="entry name" value="Cass2"/>
</dbReference>
<sequence>MTHRVTARSAELFGGLVAPRIVPGADASTSELFRFLRERIRDRHPGREVDVTTVFVPDSAGDYNAVVAMPYVSPSEVPVGDVFVQVPSGVYAVFVPDGLIRDPVEDVWTQVDDATSNGELFRAYKEDIEVVTNSGEVELYISIVI</sequence>
<keyword evidence="3" id="KW-1185">Reference proteome</keyword>
<gene>
    <name evidence="2" type="ORF">WDS16_01770</name>
</gene>
<dbReference type="Proteomes" id="UP001432000">
    <property type="component" value="Chromosome"/>
</dbReference>
<name>A0ABZ2PJH7_9NOCA</name>
<dbReference type="Gene3D" id="3.20.80.10">
    <property type="entry name" value="Regulatory factor, effector binding domain"/>
    <property type="match status" value="1"/>
</dbReference>
<dbReference type="EMBL" id="CP147846">
    <property type="protein sequence ID" value="WXG69317.1"/>
    <property type="molecule type" value="Genomic_DNA"/>
</dbReference>
<evidence type="ECO:0000313" key="2">
    <source>
        <dbReference type="EMBL" id="WXG69317.1"/>
    </source>
</evidence>
<evidence type="ECO:0000259" key="1">
    <source>
        <dbReference type="Pfam" id="PF14526"/>
    </source>
</evidence>
<dbReference type="Pfam" id="PF14526">
    <property type="entry name" value="Cass2"/>
    <property type="match status" value="1"/>
</dbReference>
<dbReference type="InterPro" id="IPR011256">
    <property type="entry name" value="Reg_factor_effector_dom_sf"/>
</dbReference>